<keyword evidence="2" id="KW-1185">Reference proteome</keyword>
<sequence>MAASAVSRLSSRIYRRFPPLKPTCVSTTQIRHHGAYYPIDDIVFGLSEDQQQLENTIFYLPTHFLPRAKNMEKNNSVPLCPGFEGQSADIYELKIAEDIKRGDSRVFYSYMRGRTSIKEEVSKVPKRISSSGKLFADDSNYYMNNAQLEVTHEEKDLGIYVTPDWKSSAHVAKVAAKANSMSVKCITMTQQYWNDLPPDVSINSLKAVATQNTGKNRHGENVYFLEKSFSRFCPGLKLDREG</sequence>
<proteinExistence type="predicted"/>
<organism evidence="1 2">
    <name type="scientific">Meganyctiphanes norvegica</name>
    <name type="common">Northern krill</name>
    <name type="synonym">Thysanopoda norvegica</name>
    <dbReference type="NCBI Taxonomy" id="48144"/>
    <lineage>
        <taxon>Eukaryota</taxon>
        <taxon>Metazoa</taxon>
        <taxon>Ecdysozoa</taxon>
        <taxon>Arthropoda</taxon>
        <taxon>Crustacea</taxon>
        <taxon>Multicrustacea</taxon>
        <taxon>Malacostraca</taxon>
        <taxon>Eumalacostraca</taxon>
        <taxon>Eucarida</taxon>
        <taxon>Euphausiacea</taxon>
        <taxon>Euphausiidae</taxon>
        <taxon>Meganyctiphanes</taxon>
    </lineage>
</organism>
<evidence type="ECO:0000313" key="1">
    <source>
        <dbReference type="EMBL" id="CAL4195347.1"/>
    </source>
</evidence>
<name>A0AAV2SKT5_MEGNR</name>
<feature type="non-terminal residue" evidence="1">
    <location>
        <position position="242"/>
    </location>
</feature>
<evidence type="ECO:0000313" key="2">
    <source>
        <dbReference type="Proteomes" id="UP001497623"/>
    </source>
</evidence>
<protein>
    <submittedName>
        <fullName evidence="1">Uncharacterized protein</fullName>
    </submittedName>
</protein>
<accession>A0AAV2SKT5</accession>
<dbReference type="Proteomes" id="UP001497623">
    <property type="component" value="Unassembled WGS sequence"/>
</dbReference>
<comment type="caution">
    <text evidence="1">The sequence shown here is derived from an EMBL/GenBank/DDBJ whole genome shotgun (WGS) entry which is preliminary data.</text>
</comment>
<dbReference type="EMBL" id="CAXKWB010071658">
    <property type="protein sequence ID" value="CAL4195347.1"/>
    <property type="molecule type" value="Genomic_DNA"/>
</dbReference>
<reference evidence="1 2" key="1">
    <citation type="submission" date="2024-05" db="EMBL/GenBank/DDBJ databases">
        <authorList>
            <person name="Wallberg A."/>
        </authorList>
    </citation>
    <scope>NUCLEOTIDE SEQUENCE [LARGE SCALE GENOMIC DNA]</scope>
</reference>
<gene>
    <name evidence="1" type="ORF">MNOR_LOCUS37039</name>
</gene>
<dbReference type="AlphaFoldDB" id="A0AAV2SKT5"/>